<gene>
    <name evidence="2" type="ORF">M0G41_04480</name>
</gene>
<organism evidence="2 3">
    <name type="scientific">Pseudomarimonas salicorniae</name>
    <dbReference type="NCBI Taxonomy" id="2933270"/>
    <lineage>
        <taxon>Bacteria</taxon>
        <taxon>Pseudomonadati</taxon>
        <taxon>Pseudomonadota</taxon>
        <taxon>Gammaproteobacteria</taxon>
        <taxon>Lysobacterales</taxon>
        <taxon>Lysobacteraceae</taxon>
        <taxon>Pseudomarimonas</taxon>
    </lineage>
</organism>
<accession>A0ABT0GEE3</accession>
<comment type="caution">
    <text evidence="2">The sequence shown here is derived from an EMBL/GenBank/DDBJ whole genome shotgun (WGS) entry which is preliminary data.</text>
</comment>
<evidence type="ECO:0000256" key="1">
    <source>
        <dbReference type="SAM" id="SignalP"/>
    </source>
</evidence>
<name>A0ABT0GEE3_9GAMM</name>
<dbReference type="RefSeq" id="WP_248205641.1">
    <property type="nucleotide sequence ID" value="NZ_JALNMH010000003.1"/>
</dbReference>
<reference evidence="2" key="1">
    <citation type="submission" date="2022-04" db="EMBL/GenBank/DDBJ databases">
        <title>Lysobacter sp. CAU 1642 isolated from sea sand.</title>
        <authorList>
            <person name="Kim W."/>
        </authorList>
    </citation>
    <scope>NUCLEOTIDE SEQUENCE</scope>
    <source>
        <strain evidence="2">CAU 1642</strain>
    </source>
</reference>
<dbReference type="Proteomes" id="UP001431449">
    <property type="component" value="Unassembled WGS sequence"/>
</dbReference>
<evidence type="ECO:0000313" key="2">
    <source>
        <dbReference type="EMBL" id="MCK7592924.1"/>
    </source>
</evidence>
<proteinExistence type="predicted"/>
<dbReference type="EMBL" id="JALNMH010000003">
    <property type="protein sequence ID" value="MCK7592924.1"/>
    <property type="molecule type" value="Genomic_DNA"/>
</dbReference>
<sequence>MKPLCRVAALAACLAGSAQAGLPSGLEGSWYSPPQSGHGLTFERIDTERALLFWHVFDPEGRPLTLYIEAALEGDRLVGTALAPMGMRFGSFDPDELELPVWGEVSLEILDCNQAVLRYDSVEAGYGQGEIPLTRLLPPRDPHCSLTAASDLAGLRGSALQAEIQLSNDLLIQYRDPVRLTGGVAANGHVLVARPGHWPLLLEGRPAGSAPGEVELDWQVLDNTWSNALFGQQAEQLRPTQPVLQFSSTLQLNEDGSRASGLHFADASAEAPTEFRLGVESPGWPRGDLLAGRYVTTIADPTRPGEAAADLPTLEVRVEDDGAICLRLEADVSTDCLMQGRVTPVGEDLYDLELSSLDPDEPSYQGLARFGVYYLVIIRRFYVELMASNGSRGLSMRAVLQEDQP</sequence>
<evidence type="ECO:0000313" key="3">
    <source>
        <dbReference type="Proteomes" id="UP001431449"/>
    </source>
</evidence>
<keyword evidence="1" id="KW-0732">Signal</keyword>
<protein>
    <submittedName>
        <fullName evidence="2">Uncharacterized protein</fullName>
    </submittedName>
</protein>
<feature type="chain" id="PRO_5047292908" evidence="1">
    <location>
        <begin position="21"/>
        <end position="405"/>
    </location>
</feature>
<feature type="signal peptide" evidence="1">
    <location>
        <begin position="1"/>
        <end position="20"/>
    </location>
</feature>
<keyword evidence="3" id="KW-1185">Reference proteome</keyword>